<dbReference type="GO" id="GO:0006189">
    <property type="term" value="P:'de novo' IMP biosynthetic process"/>
    <property type="evidence" value="ECO:0007669"/>
    <property type="project" value="UniProtKB-UniRule"/>
</dbReference>
<dbReference type="Pfam" id="PF18072">
    <property type="entry name" value="FGAR-AT_linker"/>
    <property type="match status" value="1"/>
</dbReference>
<dbReference type="HAMAP" id="MF_00420">
    <property type="entry name" value="PurL_2"/>
    <property type="match status" value="1"/>
</dbReference>
<dbReference type="EC" id="6.3.5.3" evidence="8"/>
<dbReference type="Gene3D" id="3.30.1330.10">
    <property type="entry name" value="PurM-like, N-terminal domain"/>
    <property type="match status" value="2"/>
</dbReference>
<evidence type="ECO:0000256" key="5">
    <source>
        <dbReference type="ARBA" id="ARBA00022755"/>
    </source>
</evidence>
<dbReference type="InterPro" id="IPR010074">
    <property type="entry name" value="PRibForGlyAmidine_synth_PurL"/>
</dbReference>
<evidence type="ECO:0000259" key="10">
    <source>
        <dbReference type="Pfam" id="PF02769"/>
    </source>
</evidence>
<comment type="similarity">
    <text evidence="8">Belongs to the FGAMS family.</text>
</comment>
<dbReference type="GO" id="GO:0000287">
    <property type="term" value="F:magnesium ion binding"/>
    <property type="evidence" value="ECO:0007669"/>
    <property type="project" value="UniProtKB-UniRule"/>
</dbReference>
<dbReference type="PANTHER" id="PTHR43555">
    <property type="entry name" value="PHOSPHORIBOSYLFORMYLGLYCINAMIDINE SYNTHASE SUBUNIT PURL"/>
    <property type="match status" value="1"/>
</dbReference>
<dbReference type="Pfam" id="PF02769">
    <property type="entry name" value="AIRS_C"/>
    <property type="match status" value="1"/>
</dbReference>
<dbReference type="InterPro" id="IPR036604">
    <property type="entry name" value="PurS-like_sf"/>
</dbReference>
<dbReference type="CDD" id="cd02204">
    <property type="entry name" value="PurL_repeat2"/>
    <property type="match status" value="1"/>
</dbReference>
<feature type="binding site" evidence="8">
    <location>
        <position position="736"/>
    </location>
    <ligand>
        <name>ATP</name>
        <dbReference type="ChEBI" id="CHEBI:30616"/>
    </ligand>
</feature>
<keyword evidence="5 8" id="KW-0658">Purine biosynthesis</keyword>
<dbReference type="EMBL" id="MGAY01000005">
    <property type="protein sequence ID" value="OGK57336.1"/>
    <property type="molecule type" value="Genomic_DNA"/>
</dbReference>
<evidence type="ECO:0000259" key="11">
    <source>
        <dbReference type="Pfam" id="PF18072"/>
    </source>
</evidence>
<comment type="pathway">
    <text evidence="8">Purine metabolism; IMP biosynthesis via de novo pathway; 5-amino-1-(5-phospho-D-ribosyl)imidazole from N(2)-formyl-N(1)-(5-phospho-D-ribosyl)glycinamide: step 1/2.</text>
</comment>
<evidence type="ECO:0000256" key="6">
    <source>
        <dbReference type="ARBA" id="ARBA00022840"/>
    </source>
</evidence>
<organism evidence="12 13">
    <name type="scientific">Candidatus Roizmanbacteria bacterium RIFCSPLOWO2_02_FULL_38_10</name>
    <dbReference type="NCBI Taxonomy" id="1802074"/>
    <lineage>
        <taxon>Bacteria</taxon>
        <taxon>Candidatus Roizmaniibacteriota</taxon>
    </lineage>
</organism>
<dbReference type="GO" id="GO:0005524">
    <property type="term" value="F:ATP binding"/>
    <property type="evidence" value="ECO:0007669"/>
    <property type="project" value="UniProtKB-UniRule"/>
</dbReference>
<feature type="binding site" evidence="8">
    <location>
        <begin position="545"/>
        <end position="547"/>
    </location>
    <ligand>
        <name>substrate</name>
    </ligand>
</feature>
<dbReference type="InterPro" id="IPR036921">
    <property type="entry name" value="PurM-like_N_sf"/>
</dbReference>
<dbReference type="SUPFAM" id="SSF56042">
    <property type="entry name" value="PurM C-terminal domain-like"/>
    <property type="match status" value="2"/>
</dbReference>
<comment type="subcellular location">
    <subcellularLocation>
        <location evidence="8">Cytoplasm</location>
    </subcellularLocation>
</comment>
<dbReference type="AlphaFoldDB" id="A0A1F7JNZ9"/>
<feature type="domain" description="PurM-like C-terminal" evidence="10">
    <location>
        <begin position="437"/>
        <end position="589"/>
    </location>
</feature>
<feature type="binding site" evidence="8">
    <location>
        <position position="332"/>
    </location>
    <ligand>
        <name>substrate</name>
    </ligand>
</feature>
<keyword evidence="3 8" id="KW-0479">Metal-binding</keyword>
<evidence type="ECO:0000256" key="7">
    <source>
        <dbReference type="ARBA" id="ARBA00022842"/>
    </source>
</evidence>
<feature type="active site" evidence="8">
    <location>
        <position position="244"/>
    </location>
</feature>
<feature type="binding site" evidence="8">
    <location>
        <position position="773"/>
    </location>
    <ligand>
        <name>ATP</name>
        <dbReference type="ChEBI" id="CHEBI:30616"/>
    </ligand>
</feature>
<keyword evidence="6 8" id="KW-0067">ATP-binding</keyword>
<dbReference type="Proteomes" id="UP000176376">
    <property type="component" value="Unassembled WGS sequence"/>
</dbReference>
<evidence type="ECO:0000256" key="4">
    <source>
        <dbReference type="ARBA" id="ARBA00022741"/>
    </source>
</evidence>
<dbReference type="PANTHER" id="PTHR43555:SF1">
    <property type="entry name" value="PHOSPHORIBOSYLFORMYLGLYCINAMIDINE SYNTHASE SUBUNIT PURL"/>
    <property type="match status" value="1"/>
</dbReference>
<evidence type="ECO:0000256" key="2">
    <source>
        <dbReference type="ARBA" id="ARBA00022598"/>
    </source>
</evidence>
<feature type="domain" description="PurM-like N-terminal" evidence="9">
    <location>
        <begin position="291"/>
        <end position="421"/>
    </location>
</feature>
<feature type="binding site" evidence="8">
    <location>
        <position position="307"/>
    </location>
    <ligand>
        <name>ATP</name>
        <dbReference type="ChEBI" id="CHEBI:30616"/>
    </ligand>
</feature>
<feature type="domain" description="PurM-like N-terminal" evidence="9">
    <location>
        <begin position="677"/>
        <end position="776"/>
    </location>
</feature>
<feature type="binding site" evidence="8">
    <location>
        <position position="776"/>
    </location>
    <ligand>
        <name>substrate</name>
    </ligand>
</feature>
<comment type="caution">
    <text evidence="12">The sequence shown here is derived from an EMBL/GenBank/DDBJ whole genome shotgun (WGS) entry which is preliminary data.</text>
</comment>
<name>A0A1F7JNZ9_9BACT</name>
<keyword evidence="2 8" id="KW-0436">Ligase</keyword>
<feature type="binding site" evidence="8">
    <location>
        <position position="473"/>
    </location>
    <ligand>
        <name>substrate</name>
    </ligand>
</feature>
<dbReference type="Pfam" id="PF00586">
    <property type="entry name" value="AIRS"/>
    <property type="match status" value="2"/>
</dbReference>
<feature type="domain" description="Phosphoribosylformylglycinamidine synthase linker" evidence="11">
    <location>
        <begin position="204"/>
        <end position="247"/>
    </location>
</feature>
<dbReference type="InterPro" id="IPR041609">
    <property type="entry name" value="PurL_linker"/>
</dbReference>
<reference evidence="12 13" key="1">
    <citation type="journal article" date="2016" name="Nat. Commun.">
        <title>Thousands of microbial genomes shed light on interconnected biogeochemical processes in an aquifer system.</title>
        <authorList>
            <person name="Anantharaman K."/>
            <person name="Brown C.T."/>
            <person name="Hug L.A."/>
            <person name="Sharon I."/>
            <person name="Castelle C.J."/>
            <person name="Probst A.J."/>
            <person name="Thomas B.C."/>
            <person name="Singh A."/>
            <person name="Wilkins M.J."/>
            <person name="Karaoz U."/>
            <person name="Brodie E.L."/>
            <person name="Williams K.H."/>
            <person name="Hubbard S.S."/>
            <person name="Banfield J.F."/>
        </authorList>
    </citation>
    <scope>NUCLEOTIDE SEQUENCE [LARGE SCALE GENOMIC DNA]</scope>
</reference>
<feature type="binding site" evidence="8">
    <location>
        <position position="309"/>
    </location>
    <ligand>
        <name>Mg(2+)</name>
        <dbReference type="ChEBI" id="CHEBI:18420"/>
        <label>1</label>
    </ligand>
</feature>
<dbReference type="UniPathway" id="UPA00074">
    <property type="reaction ID" value="UER00128"/>
</dbReference>
<dbReference type="InterPro" id="IPR016188">
    <property type="entry name" value="PurM-like_N"/>
</dbReference>
<evidence type="ECO:0000256" key="3">
    <source>
        <dbReference type="ARBA" id="ARBA00022723"/>
    </source>
</evidence>
<sequence>MINRIDITYKIKDTRAEVKKRNFGSLGLRGKIIKVIVVDSYLIDSSLNNEQIEKAANILTNPILEKNSINSIPIETDFDICIEIGLLPGVTDNVGTTVKETLEDFFRKDFSSEENVYSSQVFFISGKLNSDDIDKIVDSLYNPLIQRAAVMSFDDINREGSLPRFVPKVKLAKKTAVKNISLDITKKELAKIGSEGIENDDGSRRGPLSLDLNEMMAIRDYFKKKKRNPTDVELESLAQTWSEHCQHTIFNDPLDDIKTGIFKKYIKGATEKINTLRQAQGKSFCVSVFVDNSGAIEFDENYLITHKVETHNSPSALDPFGGAITGIVGVNRDTLGFGLGAKPIANVYGFCFADPEDKTVLYRNKSKTEKLLPAKRILQGVIEGVNVGGNSSGIPTPLGFVYFDERYRGKPLVFVGTVGLIPKTINQRNSTQKKISPGDLIVMVGGRVGIDGIHGATFSSEELNVKSQSSSVQIGDPITQKKMSDAIIKEARDRNLYHAITDNGAGGLSSSVGEMAKLSGGCHVYLDRVPLKYLGLDPWQIWISESQERMTLAIPRGKWLAFESLMRRRGVEASVIGEFSNSGKCIVEYNGHRIMDLDIDFFHNGRPKKKQKSSGKYQVSSNKYQIFKNSTNWTQTLIDILKGLNVTSYEFISQQFDHTVQGNAVLPPLHGRGRVNSDATVIKPVYDSQKGVVLSSAIHPELSDNDTYSMASYTIDAAISSAVAVGGNPDYLALLDNFCWSSGDDPKRLYQLKQAAKACYDVAVSFGTPFISGKDSMFNDFKGFDKTGKPIKISVPPTLLISTIGVIDDIKKTVTMDFKNPWDLVYLLGESHDAFDPVKQLALYRSVFAAIQNNYIASAININRGGLAIAVCKSAMAGILGIDIKVDKKILMMEFPSRILISIAPEKKEAFESLLGNNALFLGRVTNNQIIKIRDMTNKVIINLKVEQALEAYKLTLKDY</sequence>
<evidence type="ECO:0000256" key="8">
    <source>
        <dbReference type="HAMAP-Rule" id="MF_00420"/>
    </source>
</evidence>
<evidence type="ECO:0000313" key="13">
    <source>
        <dbReference type="Proteomes" id="UP000176376"/>
    </source>
</evidence>
<feature type="active site" description="Proton acceptor" evidence="8">
    <location>
        <position position="311"/>
    </location>
</feature>
<evidence type="ECO:0000259" key="9">
    <source>
        <dbReference type="Pfam" id="PF00586"/>
    </source>
</evidence>
<evidence type="ECO:0000256" key="1">
    <source>
        <dbReference type="ARBA" id="ARBA00022490"/>
    </source>
</evidence>
<dbReference type="GO" id="GO:0005737">
    <property type="term" value="C:cytoplasm"/>
    <property type="evidence" value="ECO:0007669"/>
    <property type="project" value="UniProtKB-SubCell"/>
</dbReference>
<dbReference type="SUPFAM" id="SSF55326">
    <property type="entry name" value="PurM N-terminal domain-like"/>
    <property type="match status" value="2"/>
</dbReference>
<comment type="catalytic activity">
    <reaction evidence="8">
        <text>N(2)-formyl-N(1)-(5-phospho-beta-D-ribosyl)glycinamide + L-glutamine + ATP + H2O = 2-formamido-N(1)-(5-O-phospho-beta-D-ribosyl)acetamidine + L-glutamate + ADP + phosphate + H(+)</text>
        <dbReference type="Rhea" id="RHEA:17129"/>
        <dbReference type="ChEBI" id="CHEBI:15377"/>
        <dbReference type="ChEBI" id="CHEBI:15378"/>
        <dbReference type="ChEBI" id="CHEBI:29985"/>
        <dbReference type="ChEBI" id="CHEBI:30616"/>
        <dbReference type="ChEBI" id="CHEBI:43474"/>
        <dbReference type="ChEBI" id="CHEBI:58359"/>
        <dbReference type="ChEBI" id="CHEBI:147286"/>
        <dbReference type="ChEBI" id="CHEBI:147287"/>
        <dbReference type="ChEBI" id="CHEBI:456216"/>
        <dbReference type="EC" id="6.3.5.3"/>
    </reaction>
</comment>
<accession>A0A1F7JNZ9</accession>
<proteinExistence type="inferred from homology"/>
<gene>
    <name evidence="8" type="primary">purL</name>
    <name evidence="12" type="ORF">A3J15_03445</name>
</gene>
<evidence type="ECO:0000313" key="12">
    <source>
        <dbReference type="EMBL" id="OGK57336.1"/>
    </source>
</evidence>
<dbReference type="Gene3D" id="3.90.650.10">
    <property type="entry name" value="PurM-like C-terminal domain"/>
    <property type="match status" value="2"/>
</dbReference>
<dbReference type="Gene3D" id="3.30.1280.10">
    <property type="entry name" value="Phosphoribosylformylglycinamidine synthase subunit PurS"/>
    <property type="match status" value="1"/>
</dbReference>
<keyword evidence="7 8" id="KW-0460">Magnesium</keyword>
<dbReference type="STRING" id="1802074.A3J15_03445"/>
<dbReference type="GO" id="GO:0004642">
    <property type="term" value="F:phosphoribosylformylglycinamidine synthase activity"/>
    <property type="evidence" value="ECO:0007669"/>
    <property type="project" value="UniProtKB-UniRule"/>
</dbReference>
<feature type="binding site" evidence="8">
    <location>
        <position position="333"/>
    </location>
    <ligand>
        <name>Mg(2+)</name>
        <dbReference type="ChEBI" id="CHEBI:18420"/>
        <label>2</label>
    </ligand>
</feature>
<comment type="caution">
    <text evidence="8">Lacks conserved residue(s) required for the propagation of feature annotation.</text>
</comment>
<dbReference type="InterPro" id="IPR036676">
    <property type="entry name" value="PurM-like_C_sf"/>
</dbReference>
<protein>
    <recommendedName>
        <fullName evidence="8">Phosphoribosylformylglycinamidine synthase subunit PurL</fullName>
        <shortName evidence="8">FGAM synthase</shortName>
        <ecNumber evidence="8">6.3.5.3</ecNumber>
    </recommendedName>
    <alternativeName>
        <fullName evidence="8">Formylglycinamide ribonucleotide amidotransferase subunit II</fullName>
        <shortName evidence="8">FGAR amidotransferase II</shortName>
        <shortName evidence="8">FGAR-AT II</shortName>
    </alternativeName>
    <alternativeName>
        <fullName evidence="8">Glutamine amidotransferase PurL</fullName>
    </alternativeName>
    <alternativeName>
        <fullName evidence="8">Phosphoribosylformylglycinamidine synthase subunit II</fullName>
    </alternativeName>
</protein>
<dbReference type="Gene3D" id="1.10.8.750">
    <property type="entry name" value="Phosphoribosylformylglycinamidine synthase, linker domain"/>
    <property type="match status" value="1"/>
</dbReference>
<feature type="binding site" evidence="8">
    <location>
        <position position="502"/>
    </location>
    <ligand>
        <name>Mg(2+)</name>
        <dbReference type="ChEBI" id="CHEBI:18420"/>
        <label>2</label>
    </ligand>
</feature>
<comment type="function">
    <text evidence="8">Part of the phosphoribosylformylglycinamidine synthase complex involved in the purines biosynthetic pathway. Catalyzes the ATP-dependent conversion of formylglycinamide ribonucleotide (FGAR) and glutamine to yield formylglycinamidine ribonucleotide (FGAM) and glutamate. The FGAM synthase complex is composed of three subunits. PurQ produces an ammonia molecule by converting glutamine to glutamate. PurL transfers the ammonia molecule to FGAR to form FGAM in an ATP-dependent manner. PurS interacts with PurQ and PurL and is thought to assist in the transfer of the ammonia molecule from PurQ to PurL.</text>
</comment>
<dbReference type="InterPro" id="IPR010918">
    <property type="entry name" value="PurM-like_C_dom"/>
</dbReference>
<keyword evidence="1 8" id="KW-0963">Cytoplasm</keyword>
<dbReference type="CDD" id="cd02203">
    <property type="entry name" value="PurL_repeat1"/>
    <property type="match status" value="1"/>
</dbReference>
<comment type="subunit">
    <text evidence="8">Monomer. Part of the FGAM synthase complex composed of 1 PurL, 1 PurQ and 2 PurS subunits.</text>
</comment>
<keyword evidence="4 8" id="KW-0547">Nucleotide-binding</keyword>